<dbReference type="GO" id="GO:0004176">
    <property type="term" value="F:ATP-dependent peptidase activity"/>
    <property type="evidence" value="ECO:0007669"/>
    <property type="project" value="InterPro"/>
</dbReference>
<keyword evidence="1" id="KW-0645">Protease</keyword>
<gene>
    <name evidence="5" type="ORF">QR680_018913</name>
</gene>
<dbReference type="EMBL" id="JAUCMV010000004">
    <property type="protein sequence ID" value="KAK0406962.1"/>
    <property type="molecule type" value="Genomic_DNA"/>
</dbReference>
<dbReference type="GO" id="GO:0006508">
    <property type="term" value="P:proteolysis"/>
    <property type="evidence" value="ECO:0007669"/>
    <property type="project" value="UniProtKB-KW"/>
</dbReference>
<dbReference type="InterPro" id="IPR027417">
    <property type="entry name" value="P-loop_NTPase"/>
</dbReference>
<comment type="caution">
    <text evidence="5">The sequence shown here is derived from an EMBL/GenBank/DDBJ whole genome shotgun (WGS) entry which is preliminary data.</text>
</comment>
<dbReference type="AlphaFoldDB" id="A0AA39HLQ7"/>
<evidence type="ECO:0000256" key="2">
    <source>
        <dbReference type="SAM" id="Coils"/>
    </source>
</evidence>
<accession>A0AA39HLQ7</accession>
<keyword evidence="2" id="KW-0175">Coiled coil</keyword>
<feature type="region of interest" description="Disordered" evidence="3">
    <location>
        <begin position="1"/>
        <end position="40"/>
    </location>
</feature>
<dbReference type="InterPro" id="IPR014721">
    <property type="entry name" value="Ribsml_uS5_D2-typ_fold_subgr"/>
</dbReference>
<evidence type="ECO:0000313" key="5">
    <source>
        <dbReference type="EMBL" id="KAK0406962.1"/>
    </source>
</evidence>
<dbReference type="InterPro" id="IPR027065">
    <property type="entry name" value="Lon_Prtase"/>
</dbReference>
<dbReference type="GO" id="GO:0004252">
    <property type="term" value="F:serine-type endopeptidase activity"/>
    <property type="evidence" value="ECO:0007669"/>
    <property type="project" value="InterPro"/>
</dbReference>
<dbReference type="Gene3D" id="3.30.230.10">
    <property type="match status" value="1"/>
</dbReference>
<feature type="domain" description="Lon proteolytic" evidence="4">
    <location>
        <begin position="673"/>
        <end position="726"/>
    </location>
</feature>
<dbReference type="InterPro" id="IPR008269">
    <property type="entry name" value="Lon_proteolytic"/>
</dbReference>
<feature type="coiled-coil region" evidence="2">
    <location>
        <begin position="373"/>
        <end position="438"/>
    </location>
</feature>
<dbReference type="InterPro" id="IPR020568">
    <property type="entry name" value="Ribosomal_Su5_D2-typ_SF"/>
</dbReference>
<keyword evidence="6" id="KW-1185">Reference proteome</keyword>
<dbReference type="Pfam" id="PF05362">
    <property type="entry name" value="Lon_C"/>
    <property type="match status" value="1"/>
</dbReference>
<protein>
    <recommendedName>
        <fullName evidence="4">Lon proteolytic domain-containing protein</fullName>
    </recommendedName>
</protein>
<evidence type="ECO:0000259" key="4">
    <source>
        <dbReference type="Pfam" id="PF05362"/>
    </source>
</evidence>
<evidence type="ECO:0000256" key="1">
    <source>
        <dbReference type="ARBA" id="ARBA00022670"/>
    </source>
</evidence>
<dbReference type="Gene3D" id="3.40.50.300">
    <property type="entry name" value="P-loop containing nucleotide triphosphate hydrolases"/>
    <property type="match status" value="1"/>
</dbReference>
<feature type="coiled-coil region" evidence="2">
    <location>
        <begin position="181"/>
        <end position="257"/>
    </location>
</feature>
<dbReference type="Proteomes" id="UP001175271">
    <property type="component" value="Unassembled WGS sequence"/>
</dbReference>
<evidence type="ECO:0000256" key="3">
    <source>
        <dbReference type="SAM" id="MobiDB-lite"/>
    </source>
</evidence>
<dbReference type="SUPFAM" id="SSF54211">
    <property type="entry name" value="Ribosomal protein S5 domain 2-like"/>
    <property type="match status" value="1"/>
</dbReference>
<proteinExistence type="predicted"/>
<reference evidence="5" key="1">
    <citation type="submission" date="2023-06" db="EMBL/GenBank/DDBJ databases">
        <title>Genomic analysis of the entomopathogenic nematode Steinernema hermaphroditum.</title>
        <authorList>
            <person name="Schwarz E.M."/>
            <person name="Heppert J.K."/>
            <person name="Baniya A."/>
            <person name="Schwartz H.T."/>
            <person name="Tan C.-H."/>
            <person name="Antoshechkin I."/>
            <person name="Sternberg P.W."/>
            <person name="Goodrich-Blair H."/>
            <person name="Dillman A.R."/>
        </authorList>
    </citation>
    <scope>NUCLEOTIDE SEQUENCE</scope>
    <source>
        <strain evidence="5">PS9179</strain>
        <tissue evidence="5">Whole animal</tissue>
    </source>
</reference>
<evidence type="ECO:0000313" key="6">
    <source>
        <dbReference type="Proteomes" id="UP001175271"/>
    </source>
</evidence>
<dbReference type="GO" id="GO:0030163">
    <property type="term" value="P:protein catabolic process"/>
    <property type="evidence" value="ECO:0007669"/>
    <property type="project" value="InterPro"/>
</dbReference>
<feature type="region of interest" description="Disordered" evidence="3">
    <location>
        <begin position="548"/>
        <end position="576"/>
    </location>
</feature>
<dbReference type="PANTHER" id="PTHR10046">
    <property type="entry name" value="ATP DEPENDENT LON PROTEASE FAMILY MEMBER"/>
    <property type="match status" value="1"/>
</dbReference>
<sequence>MLEDENLDSRKRPLLDASPDSFSSKIVKRDPSRHVSLSSEAGFANLTNTSQLELFLNMDSSNDRESPENTNSQSDAGPSPRILSPVLEVSREGDLSGRNVTFRSPGRKTPARKSMGISGELRKAYRGYSPIAEARELCEQAAGAGTLNSTVVGCIKDRLDDISFLHHEMALNQEEGLKTKLEKADILITQLTDELEDLKEEKNAMALELIDVKRQLDAQCKNEDKLKEEKERLAMEVQELKQQLKEMGQTIDLREELKDLAKAVHSNGQGALSNLQDINEKLSALDQIAEIKSMMTKARDDEIESLRSQNQKLNSELIELSKLKAREGALNEIKDLLKEPKEPVDGANEGTAAALVSVQAAVDDFKNETQGIMKAGTEKMDDLHKMVKDLQEQFLSSMVTATSATDGDRDMEIRMDESKALQEELEKTRREIVSLKCQYGVMTKRVARKELGDGAFEPPACLFSATQLKQIKQWMTSVEYVLGEVLQNPVVLLDDVDEEEEKETILEALRKVLDPKQNSAFVDASIGVPFDLSEVFFIVTTHESSTKKKKRIADEKAKPSSKPAKPASGSSETPSYPVESVKEWRTNWQYGISFVAIVDGFTRFIGAIETCKNFRSRVTLVTGDVKEATKRAVNDCHHLLKQNLDNVRYGFGMDSVADGVVNGDGEVKNGKKIAMKVHAAYNVGFKRFVLPKENEEDVQALHETLKSRIQIVFVETVQELLDAMLQKKENYKGK</sequence>
<feature type="region of interest" description="Disordered" evidence="3">
    <location>
        <begin position="60"/>
        <end position="82"/>
    </location>
</feature>
<organism evidence="5 6">
    <name type="scientific">Steinernema hermaphroditum</name>
    <dbReference type="NCBI Taxonomy" id="289476"/>
    <lineage>
        <taxon>Eukaryota</taxon>
        <taxon>Metazoa</taxon>
        <taxon>Ecdysozoa</taxon>
        <taxon>Nematoda</taxon>
        <taxon>Chromadorea</taxon>
        <taxon>Rhabditida</taxon>
        <taxon>Tylenchina</taxon>
        <taxon>Panagrolaimomorpha</taxon>
        <taxon>Strongyloidoidea</taxon>
        <taxon>Steinernematidae</taxon>
        <taxon>Steinernema</taxon>
    </lineage>
</organism>
<keyword evidence="1" id="KW-0378">Hydrolase</keyword>
<feature type="region of interest" description="Disordered" evidence="3">
    <location>
        <begin position="94"/>
        <end position="116"/>
    </location>
</feature>
<name>A0AA39HLQ7_9BILA</name>
<dbReference type="GO" id="GO:0005524">
    <property type="term" value="F:ATP binding"/>
    <property type="evidence" value="ECO:0007669"/>
    <property type="project" value="InterPro"/>
</dbReference>